<comment type="caution">
    <text evidence="2">The sequence shown here is derived from an EMBL/GenBank/DDBJ whole genome shotgun (WGS) entry which is preliminary data.</text>
</comment>
<dbReference type="Proteomes" id="UP000002941">
    <property type="component" value="Unassembled WGS sequence"/>
</dbReference>
<keyword evidence="1" id="KW-1133">Transmembrane helix</keyword>
<evidence type="ECO:0008006" key="4">
    <source>
        <dbReference type="Google" id="ProtNLM"/>
    </source>
</evidence>
<keyword evidence="1" id="KW-0812">Transmembrane</keyword>
<keyword evidence="1" id="KW-0472">Membrane</keyword>
<keyword evidence="3" id="KW-1185">Reference proteome</keyword>
<sequence length="70" mass="6870">MLRLGAGLLITAVVGALLMGNAGEASGIGDLTGGAAAHAIAGCVGIAGLYAERLPMDKHGEAWISTDKHG</sequence>
<feature type="transmembrane region" description="Helical" evidence="1">
    <location>
        <begin position="35"/>
        <end position="51"/>
    </location>
</feature>
<protein>
    <recommendedName>
        <fullName evidence="4">Ammonium transporter</fullName>
    </recommendedName>
</protein>
<reference evidence="2 3" key="1">
    <citation type="submission" date="2012-05" db="EMBL/GenBank/DDBJ databases">
        <authorList>
            <person name="Harkins D.M."/>
            <person name="Madupu R."/>
            <person name="Durkin A.S."/>
            <person name="Torralba M."/>
            <person name="Methe B."/>
            <person name="Sutton G.G."/>
            <person name="Nelson K.E."/>
        </authorList>
    </citation>
    <scope>NUCLEOTIDE SEQUENCE [LARGE SCALE GENOMIC DNA]</scope>
    <source>
        <strain evidence="2 3">F0489</strain>
    </source>
</reference>
<dbReference type="EMBL" id="AKFT01000194">
    <property type="protein sequence ID" value="EJF38102.1"/>
    <property type="molecule type" value="Genomic_DNA"/>
</dbReference>
<dbReference type="AlphaFoldDB" id="J0N157"/>
<proteinExistence type="predicted"/>
<evidence type="ECO:0000313" key="2">
    <source>
        <dbReference type="EMBL" id="EJF38102.1"/>
    </source>
</evidence>
<organism evidence="2 3">
    <name type="scientific">Actinomyces massiliensis F0489</name>
    <dbReference type="NCBI Taxonomy" id="1125718"/>
    <lineage>
        <taxon>Bacteria</taxon>
        <taxon>Bacillati</taxon>
        <taxon>Actinomycetota</taxon>
        <taxon>Actinomycetes</taxon>
        <taxon>Actinomycetales</taxon>
        <taxon>Actinomycetaceae</taxon>
        <taxon>Actinomyces</taxon>
    </lineage>
</organism>
<gene>
    <name evidence="2" type="ORF">HMPREF1318_2045</name>
</gene>
<evidence type="ECO:0000313" key="3">
    <source>
        <dbReference type="Proteomes" id="UP000002941"/>
    </source>
</evidence>
<accession>J0N157</accession>
<evidence type="ECO:0000256" key="1">
    <source>
        <dbReference type="SAM" id="Phobius"/>
    </source>
</evidence>
<name>J0N157_9ACTO</name>